<reference evidence="8" key="1">
    <citation type="submission" date="2016-11" db="UniProtKB">
        <authorList>
            <consortium name="WormBaseParasite"/>
        </authorList>
    </citation>
    <scope>IDENTIFICATION</scope>
</reference>
<keyword evidence="3 5" id="KW-1133">Transmembrane helix</keyword>
<dbReference type="GO" id="GO:0055038">
    <property type="term" value="C:recycling endosome membrane"/>
    <property type="evidence" value="ECO:0007669"/>
    <property type="project" value="TreeGrafter"/>
</dbReference>
<keyword evidence="2 5" id="KW-0812">Transmembrane</keyword>
<evidence type="ECO:0000256" key="6">
    <source>
        <dbReference type="SAM" id="MobiDB-lite"/>
    </source>
</evidence>
<dbReference type="Pfam" id="PF04144">
    <property type="entry name" value="SCAMP"/>
    <property type="match status" value="2"/>
</dbReference>
<dbReference type="AlphaFoldDB" id="A0A1I8ICA4"/>
<organism evidence="7 8">
    <name type="scientific">Macrostomum lignano</name>
    <dbReference type="NCBI Taxonomy" id="282301"/>
    <lineage>
        <taxon>Eukaryota</taxon>
        <taxon>Metazoa</taxon>
        <taxon>Spiralia</taxon>
        <taxon>Lophotrochozoa</taxon>
        <taxon>Platyhelminthes</taxon>
        <taxon>Rhabditophora</taxon>
        <taxon>Macrostomorpha</taxon>
        <taxon>Macrostomida</taxon>
        <taxon>Macrostomidae</taxon>
        <taxon>Macrostomum</taxon>
    </lineage>
</organism>
<dbReference type="GO" id="GO:0015031">
    <property type="term" value="P:protein transport"/>
    <property type="evidence" value="ECO:0007669"/>
    <property type="project" value="InterPro"/>
</dbReference>
<comment type="caution">
    <text evidence="5">Lacks conserved residue(s) required for the propagation of feature annotation.</text>
</comment>
<evidence type="ECO:0000313" key="8">
    <source>
        <dbReference type="WBParaSite" id="maker-uti_cns_0011565-snap-gene-0.9-mRNA-1"/>
    </source>
</evidence>
<feature type="transmembrane region" description="Helical" evidence="5">
    <location>
        <begin position="360"/>
        <end position="382"/>
    </location>
</feature>
<comment type="similarity">
    <text evidence="5">Belongs to the SCAMP family.</text>
</comment>
<keyword evidence="4 5" id="KW-0472">Membrane</keyword>
<evidence type="ECO:0000256" key="2">
    <source>
        <dbReference type="ARBA" id="ARBA00022692"/>
    </source>
</evidence>
<evidence type="ECO:0000313" key="7">
    <source>
        <dbReference type="Proteomes" id="UP000095280"/>
    </source>
</evidence>
<dbReference type="PANTHER" id="PTHR10687:SF2">
    <property type="entry name" value="SECRETORY CARRIER-ASSOCIATED MEMBRANE PROTEIN"/>
    <property type="match status" value="1"/>
</dbReference>
<feature type="compositionally biased region" description="Basic and acidic residues" evidence="6">
    <location>
        <begin position="285"/>
        <end position="316"/>
    </location>
</feature>
<evidence type="ECO:0000256" key="1">
    <source>
        <dbReference type="ARBA" id="ARBA00004141"/>
    </source>
</evidence>
<feature type="transmembrane region" description="Helical" evidence="5">
    <location>
        <begin position="394"/>
        <end position="417"/>
    </location>
</feature>
<feature type="transmembrane region" description="Helical" evidence="5">
    <location>
        <begin position="445"/>
        <end position="469"/>
    </location>
</feature>
<feature type="region of interest" description="Disordered" evidence="6">
    <location>
        <begin position="253"/>
        <end position="322"/>
    </location>
</feature>
<dbReference type="GO" id="GO:0032588">
    <property type="term" value="C:trans-Golgi network membrane"/>
    <property type="evidence" value="ECO:0007669"/>
    <property type="project" value="TreeGrafter"/>
</dbReference>
<feature type="compositionally biased region" description="Low complexity" evidence="6">
    <location>
        <begin position="273"/>
        <end position="282"/>
    </location>
</feature>
<protein>
    <recommendedName>
        <fullName evidence="5">Secretory carrier-associated membrane protein</fullName>
        <shortName evidence="5">Secretory carrier membrane protein</shortName>
    </recommendedName>
</protein>
<dbReference type="InterPro" id="IPR007273">
    <property type="entry name" value="SCAMP"/>
</dbReference>
<name>A0A1I8ICA4_9PLAT</name>
<evidence type="ECO:0000256" key="5">
    <source>
        <dbReference type="RuleBase" id="RU363122"/>
    </source>
</evidence>
<dbReference type="PANTHER" id="PTHR10687">
    <property type="entry name" value="SECRETORY CARRIER-ASSOCIATED MEMBRANE PROTEIN SCAMP"/>
    <property type="match status" value="1"/>
</dbReference>
<comment type="subcellular location">
    <subcellularLocation>
        <location evidence="1 5">Membrane</location>
        <topology evidence="1 5">Multi-pass membrane protein</topology>
    </subcellularLocation>
</comment>
<sequence>RSNATPAQNLRGIVSGTNALSLGKSNSVFAKVELGVVFADKYVAKNPQRAGRNVQAHESGQADGLTHLGHLRSLPVRVKLAPPKLKVMGGRLGILAQSTMYSPAMMGVAPISFCSFVTSALGPAIKEVPVRVPVQVEGEHGLRYEFLFDHPVEHGINSVHSDGVIAHAKDAIEFGGDKSDARLFDGFAKGNVGGAGVEYHVEWLLRGADSDGAVVLRVHDPSVQQAARGSQAAAVQDFNPFEKGQERSAVAGPAVLPATGGGPQQAAPPPPYTSSAQQPAPSKINTDELEKRQRELDAKARELERREEEQRQREQDLSAGGFRANNWPPLPSFSPIGPCFYQDIDLEIPLEFRRIVQLAYYLWMAHASVLLINIIGAITYFIAVKENKANAGTVFGVSLIVFNFFLFFLMLFVQFSILTIQCLGLDYLGSCGWINAFVMMKESTAVGVLMLIIAIAFTALAALDLLLLVQVHRIYRSTGASFAKARQEFSQGVLTNEAVRGAAADAATATARSAFTGGGSGSGGRY</sequence>
<dbReference type="Proteomes" id="UP000095280">
    <property type="component" value="Unplaced"/>
</dbReference>
<accession>A0A1I8ICA4</accession>
<keyword evidence="7" id="KW-1185">Reference proteome</keyword>
<proteinExistence type="inferred from homology"/>
<dbReference type="WBParaSite" id="maker-uti_cns_0011565-snap-gene-0.9-mRNA-1">
    <property type="protein sequence ID" value="maker-uti_cns_0011565-snap-gene-0.9-mRNA-1"/>
    <property type="gene ID" value="maker-uti_cns_0011565-snap-gene-0.9"/>
</dbReference>
<evidence type="ECO:0000256" key="3">
    <source>
        <dbReference type="ARBA" id="ARBA00022989"/>
    </source>
</evidence>
<keyword evidence="5" id="KW-0813">Transport</keyword>
<evidence type="ECO:0000256" key="4">
    <source>
        <dbReference type="ARBA" id="ARBA00023136"/>
    </source>
</evidence>